<organism evidence="8 9">
    <name type="scientific">Halococcus hamelinensis 100A6</name>
    <dbReference type="NCBI Taxonomy" id="1132509"/>
    <lineage>
        <taxon>Archaea</taxon>
        <taxon>Methanobacteriati</taxon>
        <taxon>Methanobacteriota</taxon>
        <taxon>Stenosarchaea group</taxon>
        <taxon>Halobacteria</taxon>
        <taxon>Halobacteriales</taxon>
        <taxon>Halococcaceae</taxon>
        <taxon>Halococcus</taxon>
    </lineage>
</organism>
<dbReference type="PANTHER" id="PTHR42703:SF1">
    <property type="entry name" value="NA(+)_H(+) ANTIPORTER SUBUNIT D1"/>
    <property type="match status" value="1"/>
</dbReference>
<dbReference type="Pfam" id="PF00361">
    <property type="entry name" value="Proton_antipo_M"/>
    <property type="match status" value="1"/>
</dbReference>
<feature type="transmembrane region" description="Helical" evidence="6">
    <location>
        <begin position="330"/>
        <end position="349"/>
    </location>
</feature>
<dbReference type="Proteomes" id="UP000011566">
    <property type="component" value="Unassembled WGS sequence"/>
</dbReference>
<dbReference type="OrthoDB" id="101192at2157"/>
<dbReference type="GO" id="GO:0008137">
    <property type="term" value="F:NADH dehydrogenase (ubiquinone) activity"/>
    <property type="evidence" value="ECO:0007669"/>
    <property type="project" value="InterPro"/>
</dbReference>
<evidence type="ECO:0000256" key="2">
    <source>
        <dbReference type="ARBA" id="ARBA00022475"/>
    </source>
</evidence>
<keyword evidence="2" id="KW-1003">Cell membrane</keyword>
<dbReference type="PATRIC" id="fig|1132509.6.peg.141"/>
<feature type="transmembrane region" description="Helical" evidence="6">
    <location>
        <begin position="39"/>
        <end position="58"/>
    </location>
</feature>
<keyword evidence="9" id="KW-1185">Reference proteome</keyword>
<dbReference type="PANTHER" id="PTHR42703">
    <property type="entry name" value="NADH DEHYDROGENASE"/>
    <property type="match status" value="1"/>
</dbReference>
<evidence type="ECO:0000256" key="3">
    <source>
        <dbReference type="ARBA" id="ARBA00022692"/>
    </source>
</evidence>
<dbReference type="AlphaFoldDB" id="M0MBP5"/>
<dbReference type="GO" id="GO:0005886">
    <property type="term" value="C:plasma membrane"/>
    <property type="evidence" value="ECO:0007669"/>
    <property type="project" value="UniProtKB-SubCell"/>
</dbReference>
<feature type="domain" description="NADH:quinone oxidoreductase/Mrp antiporter transmembrane" evidence="7">
    <location>
        <begin position="85"/>
        <end position="379"/>
    </location>
</feature>
<evidence type="ECO:0000256" key="1">
    <source>
        <dbReference type="ARBA" id="ARBA00004651"/>
    </source>
</evidence>
<dbReference type="PRINTS" id="PR01437">
    <property type="entry name" value="NUOXDRDTASE4"/>
</dbReference>
<dbReference type="RefSeq" id="WP_007689792.1">
    <property type="nucleotide sequence ID" value="NZ_AJRK01000079.1"/>
</dbReference>
<feature type="transmembrane region" description="Helical" evidence="6">
    <location>
        <begin position="355"/>
        <end position="383"/>
    </location>
</feature>
<reference evidence="8 9" key="1">
    <citation type="journal article" date="2014" name="PLoS Genet.">
        <title>Phylogenetically driven sequencing of extremely halophilic archaea reveals strategies for static and dynamic osmo-response.</title>
        <authorList>
            <person name="Becker E.A."/>
            <person name="Seitzer P.M."/>
            <person name="Tritt A."/>
            <person name="Larsen D."/>
            <person name="Krusor M."/>
            <person name="Yao A.I."/>
            <person name="Wu D."/>
            <person name="Madern D."/>
            <person name="Eisen J.A."/>
            <person name="Darling A.E."/>
            <person name="Facciotti M.T."/>
        </authorList>
    </citation>
    <scope>NUCLEOTIDE SEQUENCE [LARGE SCALE GENOMIC DNA]</scope>
    <source>
        <strain evidence="8 9">100A6</strain>
    </source>
</reference>
<sequence>MQVALAIAVTAMVAANGPVTYVVGGLPAVYGIGLLADGVSSVFVVLVAVAAATLYLAVRSEVSGMTDSLWLLLVAGLTGVTVTADVFNLYVFLEISGVAAYALVAGRRGATAAFAALHYLLVGTVGATFYLLGVGYAYVATGTLAMASLRSGLASAGYGSPLVVAAFVLIAIGLSVKIALFPLHTWKPDAYAAAPLDVTALLATLGSTVAGYALVRIVFDVFTVAFLTAAPLARTGLLAVGVVSVLVGGYLTFRQSNVQRLLATSSVLQFGLVTIGIALGTTAAVVGALLLLVGNAVAKGGLFVAAGLFERDLVATTVADYAGLAREAPVLSAAIAVGFASLVGLPPTVGFAGKWYLALAAIETSAWGTTAVVVGSTLLSLVYAGRVVEQLYFAPESSSANRRVTDGGRSTNAANASALSDTRAVVVVIIAAVTTVVLGLGSTELANWFTPVVEGWL</sequence>
<evidence type="ECO:0000259" key="7">
    <source>
        <dbReference type="Pfam" id="PF00361"/>
    </source>
</evidence>
<keyword evidence="4 6" id="KW-1133">Transmembrane helix</keyword>
<dbReference type="eggNOG" id="arCOG01537">
    <property type="taxonomic scope" value="Archaea"/>
</dbReference>
<feature type="transmembrane region" description="Helical" evidence="6">
    <location>
        <begin position="424"/>
        <end position="442"/>
    </location>
</feature>
<comment type="subcellular location">
    <subcellularLocation>
        <location evidence="1">Cell membrane</location>
        <topology evidence="1">Multi-pass membrane protein</topology>
    </subcellularLocation>
</comment>
<feature type="transmembrane region" description="Helical" evidence="6">
    <location>
        <begin position="70"/>
        <end position="93"/>
    </location>
</feature>
<proteinExistence type="predicted"/>
<keyword evidence="5 6" id="KW-0472">Membrane</keyword>
<evidence type="ECO:0000313" key="9">
    <source>
        <dbReference type="Proteomes" id="UP000011566"/>
    </source>
</evidence>
<comment type="caution">
    <text evidence="8">The sequence shown here is derived from an EMBL/GenBank/DDBJ whole genome shotgun (WGS) entry which is preliminary data.</text>
</comment>
<feature type="transmembrane region" description="Helical" evidence="6">
    <location>
        <begin position="235"/>
        <end position="253"/>
    </location>
</feature>
<feature type="transmembrane region" description="Helical" evidence="6">
    <location>
        <begin position="192"/>
        <end position="215"/>
    </location>
</feature>
<dbReference type="InterPro" id="IPR050586">
    <property type="entry name" value="CPA3_Na-H_Antiporter_D"/>
</dbReference>
<dbReference type="EMBL" id="AOMB01000003">
    <property type="protein sequence ID" value="EMA42044.1"/>
    <property type="molecule type" value="Genomic_DNA"/>
</dbReference>
<dbReference type="InterPro" id="IPR003918">
    <property type="entry name" value="NADH_UbQ_OxRdtase"/>
</dbReference>
<gene>
    <name evidence="8" type="ORF">C447_00600</name>
</gene>
<evidence type="ECO:0000256" key="6">
    <source>
        <dbReference type="SAM" id="Phobius"/>
    </source>
</evidence>
<feature type="transmembrane region" description="Helical" evidence="6">
    <location>
        <begin position="161"/>
        <end position="180"/>
    </location>
</feature>
<evidence type="ECO:0000313" key="8">
    <source>
        <dbReference type="EMBL" id="EMA42044.1"/>
    </source>
</evidence>
<evidence type="ECO:0000256" key="4">
    <source>
        <dbReference type="ARBA" id="ARBA00022989"/>
    </source>
</evidence>
<name>M0MBP5_9EURY</name>
<evidence type="ECO:0000256" key="5">
    <source>
        <dbReference type="ARBA" id="ARBA00023136"/>
    </source>
</evidence>
<keyword evidence="3 6" id="KW-0812">Transmembrane</keyword>
<accession>M0MBP5</accession>
<protein>
    <submittedName>
        <fullName evidence="8">Monovalent cation/H+ antiporter subunit D</fullName>
    </submittedName>
</protein>
<dbReference type="GO" id="GO:0042773">
    <property type="term" value="P:ATP synthesis coupled electron transport"/>
    <property type="evidence" value="ECO:0007669"/>
    <property type="project" value="InterPro"/>
</dbReference>
<dbReference type="InterPro" id="IPR001750">
    <property type="entry name" value="ND/Mrp_TM"/>
</dbReference>